<organism evidence="1 2">
    <name type="scientific">Eretmocerus hayati</name>
    <dbReference type="NCBI Taxonomy" id="131215"/>
    <lineage>
        <taxon>Eukaryota</taxon>
        <taxon>Metazoa</taxon>
        <taxon>Ecdysozoa</taxon>
        <taxon>Arthropoda</taxon>
        <taxon>Hexapoda</taxon>
        <taxon>Insecta</taxon>
        <taxon>Pterygota</taxon>
        <taxon>Neoptera</taxon>
        <taxon>Endopterygota</taxon>
        <taxon>Hymenoptera</taxon>
        <taxon>Apocrita</taxon>
        <taxon>Proctotrupomorpha</taxon>
        <taxon>Chalcidoidea</taxon>
        <taxon>Aphelinidae</taxon>
        <taxon>Aphelininae</taxon>
        <taxon>Eretmocerus</taxon>
    </lineage>
</organism>
<evidence type="ECO:0000313" key="1">
    <source>
        <dbReference type="EMBL" id="KAJ8668004.1"/>
    </source>
</evidence>
<gene>
    <name evidence="1" type="ORF">QAD02_009667</name>
</gene>
<proteinExistence type="predicted"/>
<name>A0ACC2N9Y7_9HYME</name>
<protein>
    <submittedName>
        <fullName evidence="1">Uncharacterized protein</fullName>
    </submittedName>
</protein>
<keyword evidence="2" id="KW-1185">Reference proteome</keyword>
<reference evidence="1" key="1">
    <citation type="submission" date="2023-04" db="EMBL/GenBank/DDBJ databases">
        <title>A chromosome-level genome assembly of the parasitoid wasp Eretmocerus hayati.</title>
        <authorList>
            <person name="Zhong Y."/>
            <person name="Liu S."/>
            <person name="Liu Y."/>
        </authorList>
    </citation>
    <scope>NUCLEOTIDE SEQUENCE</scope>
    <source>
        <strain evidence="1">ZJU_SS_LIU_2023</strain>
    </source>
</reference>
<dbReference type="Proteomes" id="UP001239111">
    <property type="component" value="Chromosome 4"/>
</dbReference>
<comment type="caution">
    <text evidence="1">The sequence shown here is derived from an EMBL/GenBank/DDBJ whole genome shotgun (WGS) entry which is preliminary data.</text>
</comment>
<evidence type="ECO:0000313" key="2">
    <source>
        <dbReference type="Proteomes" id="UP001239111"/>
    </source>
</evidence>
<accession>A0ACC2N9Y7</accession>
<sequence length="983" mass="106309">MKKRKGDDLPTAHVPIKVSRKEDQFFFPFAVSYGDVDLVKALIEAGDNVNEVNSMGATGLHLAVCSKKNSDRSGNDRTEVIRFLASNASASLEKLDPFGLNPLQRAVTFGKVKIVKQLILAGANVNSVDKYQNTNLLIATRSQTNDKDVSQIIQLLLEAGASPNIPDSKGFTPLHVASNFGKAVRVEQLIRAGANVDAINNAGETSLHTAISSSASEDDLFEVISILLKAGASLTRLNRQGYDTLQIAVGLGKVKTVEYLIKTGVNVNGVGSLGTTSLHTALESNIHNDDDRTKIIDLLLDAGILVNAVNGTMAASPLHTAVSLERVIAVKKLIEAGADVQASPQIDKKSCLHTVAWSSKKNGNCLKIIHLLLKAGASLDALDKRNQTPLHHAAASGNAQIVKEYIKAGADVNKVDASGRNSLHVAICWSKIYDENRLKIIEMLLNSGIIVDVRDNAGRAPLDCAILSGDARVVKQLLQGGANVEAADPKGRTCLHVLPHLTGNYENSSTILNLLLGSGLSLETCDKQGRTPLHTAVILKDVQSVKLFIKARADVNAKDQTGATCLHLAAKIGKWDKDCMEIISLLLKAGARTEDIDQDERTPLLIAVMNGKIQMIKYLIDANANVQASDCQGATSLHLMNYAKISNSDYSEVIQLLLSAGISLDILFDKELLTPLHYAVRAGNAKLVKELIKVGADVNAICMMQRTSLHLALSSLDKKDRASHQIIEELLKAGASLTERDGIGKTPLIDAIKFGDPNLLKQLIAAGADATVITNYKMSALHHAIWHDNLEIVNKHTPKMIDILLKAGAAVNSQDERNGRTPLHCAVYIGDILSVERLIRGGADVNIVDHSGMTCLHEVFDSHPKQDHYHGIVQLLLKAGANLEICDKNGKTPLFHAVVIGDTKFIEQLIAAGANAGIFVDGFFPIFGRYLKESFIASKTRRDLMDGAKQALCYILGFDNEIIHDRILQNLDDENLKNLKEFQ</sequence>
<dbReference type="EMBL" id="CM056744">
    <property type="protein sequence ID" value="KAJ8668004.1"/>
    <property type="molecule type" value="Genomic_DNA"/>
</dbReference>